<keyword evidence="2" id="KW-1185">Reference proteome</keyword>
<protein>
    <submittedName>
        <fullName evidence="1">Uncharacterized protein</fullName>
    </submittedName>
</protein>
<accession>A0A1T5DXE5</accession>
<dbReference type="STRING" id="889453.SAMN03080601_01156"/>
<organism evidence="1 2">
    <name type="scientific">Alkalitalea saponilacus</name>
    <dbReference type="NCBI Taxonomy" id="889453"/>
    <lineage>
        <taxon>Bacteria</taxon>
        <taxon>Pseudomonadati</taxon>
        <taxon>Bacteroidota</taxon>
        <taxon>Bacteroidia</taxon>
        <taxon>Marinilabiliales</taxon>
        <taxon>Marinilabiliaceae</taxon>
        <taxon>Alkalitalea</taxon>
    </lineage>
</organism>
<dbReference type="Proteomes" id="UP000191055">
    <property type="component" value="Unassembled WGS sequence"/>
</dbReference>
<evidence type="ECO:0000313" key="2">
    <source>
        <dbReference type="Proteomes" id="UP000191055"/>
    </source>
</evidence>
<dbReference type="EMBL" id="FUYV01000005">
    <property type="protein sequence ID" value="SKB76337.1"/>
    <property type="molecule type" value="Genomic_DNA"/>
</dbReference>
<reference evidence="1 2" key="1">
    <citation type="submission" date="2017-02" db="EMBL/GenBank/DDBJ databases">
        <authorList>
            <person name="Peterson S.W."/>
        </authorList>
    </citation>
    <scope>NUCLEOTIDE SEQUENCE [LARGE SCALE GENOMIC DNA]</scope>
    <source>
        <strain evidence="1 2">DSM 24412</strain>
    </source>
</reference>
<gene>
    <name evidence="1" type="ORF">SAMN03080601_01156</name>
</gene>
<proteinExistence type="predicted"/>
<dbReference type="AlphaFoldDB" id="A0A1T5DXE5"/>
<evidence type="ECO:0000313" key="1">
    <source>
        <dbReference type="EMBL" id="SKB76337.1"/>
    </source>
</evidence>
<name>A0A1T5DXE5_9BACT</name>
<sequence length="42" mass="5040">MNFEKGPSFDPYLLNKKTCWSKRLSGFEGFVYIYSLWINMNN</sequence>